<accession>A0A4Z0GXA7</accession>
<dbReference type="SMART" id="SM01321">
    <property type="entry name" value="Y1_Tnp"/>
    <property type="match status" value="1"/>
</dbReference>
<protein>
    <submittedName>
        <fullName evidence="2">Transposase</fullName>
    </submittedName>
</protein>
<dbReference type="GO" id="GO:0004803">
    <property type="term" value="F:transposase activity"/>
    <property type="evidence" value="ECO:0007669"/>
    <property type="project" value="InterPro"/>
</dbReference>
<evidence type="ECO:0000313" key="3">
    <source>
        <dbReference type="Proteomes" id="UP000297982"/>
    </source>
</evidence>
<organism evidence="2 3">
    <name type="scientific">Halobacillus salinus</name>
    <dbReference type="NCBI Taxonomy" id="192814"/>
    <lineage>
        <taxon>Bacteria</taxon>
        <taxon>Bacillati</taxon>
        <taxon>Bacillota</taxon>
        <taxon>Bacilli</taxon>
        <taxon>Bacillales</taxon>
        <taxon>Bacillaceae</taxon>
        <taxon>Halobacillus</taxon>
    </lineage>
</organism>
<feature type="domain" description="Transposase IS200-like" evidence="1">
    <location>
        <begin position="9"/>
        <end position="122"/>
    </location>
</feature>
<dbReference type="GO" id="GO:0006313">
    <property type="term" value="P:DNA transposition"/>
    <property type="evidence" value="ECO:0007669"/>
    <property type="project" value="InterPro"/>
</dbReference>
<keyword evidence="3" id="KW-1185">Reference proteome</keyword>
<dbReference type="PANTHER" id="PTHR34322">
    <property type="entry name" value="TRANSPOSASE, Y1_TNP DOMAIN-CONTAINING"/>
    <property type="match status" value="1"/>
</dbReference>
<dbReference type="EMBL" id="SRJC01000003">
    <property type="protein sequence ID" value="TGB02459.1"/>
    <property type="molecule type" value="Genomic_DNA"/>
</dbReference>
<name>A0A4Z0GXA7_9BACI</name>
<gene>
    <name evidence="2" type="ORF">E4663_14075</name>
</gene>
<dbReference type="InterPro" id="IPR036515">
    <property type="entry name" value="Transposase_17_sf"/>
</dbReference>
<dbReference type="PANTHER" id="PTHR34322:SF2">
    <property type="entry name" value="TRANSPOSASE IS200-LIKE DOMAIN-CONTAINING PROTEIN"/>
    <property type="match status" value="1"/>
</dbReference>
<reference evidence="2 3" key="1">
    <citation type="journal article" date="2003" name="Int. J. Syst. Evol. Microbiol.">
        <title>Halobacillus salinus sp. nov., isolated from a salt lake on the coast of the East Sea in Korea.</title>
        <authorList>
            <person name="Yoon J.H."/>
            <person name="Kang K.H."/>
            <person name="Park Y.H."/>
        </authorList>
    </citation>
    <scope>NUCLEOTIDE SEQUENCE [LARGE SCALE GENOMIC DNA]</scope>
    <source>
        <strain evidence="2 3">HSL-3</strain>
    </source>
</reference>
<evidence type="ECO:0000313" key="2">
    <source>
        <dbReference type="EMBL" id="TGB02459.1"/>
    </source>
</evidence>
<dbReference type="Proteomes" id="UP000297982">
    <property type="component" value="Unassembled WGS sequence"/>
</dbReference>
<dbReference type="RefSeq" id="WP_135328081.1">
    <property type="nucleotide sequence ID" value="NZ_SRJC01000003.1"/>
</dbReference>
<dbReference type="InterPro" id="IPR002686">
    <property type="entry name" value="Transposase_17"/>
</dbReference>
<proteinExistence type="predicted"/>
<evidence type="ECO:0000259" key="1">
    <source>
        <dbReference type="SMART" id="SM01321"/>
    </source>
</evidence>
<comment type="caution">
    <text evidence="2">The sequence shown here is derived from an EMBL/GenBank/DDBJ whole genome shotgun (WGS) entry which is preliminary data.</text>
</comment>
<dbReference type="SUPFAM" id="SSF143422">
    <property type="entry name" value="Transposase IS200-like"/>
    <property type="match status" value="1"/>
</dbReference>
<sequence length="235" mass="27697">MPRRSRRKSRSGIYHVILRGANRQEIFHHDKDRLRFLAKLKQFSGKEFQVMGWCLMNNHVHLMIKEGRESISSLMKRVGVSYARYYNFTYATNGHLFQDRFISEVVESEIAVLRVIRYIHMNPVKAGMVDHPEEYVWSSCRLYFGQVSYPVNLLNTSTVCGLFSREKDTAKGKLIDYHRLQEEYDGIDAWPVSQKRMTDEEARIKVIEVIGKMEIPQVKSLPKVERDEVLRRGRR</sequence>
<dbReference type="Pfam" id="PF01797">
    <property type="entry name" value="Y1_Tnp"/>
    <property type="match status" value="1"/>
</dbReference>
<dbReference type="GO" id="GO:0003677">
    <property type="term" value="F:DNA binding"/>
    <property type="evidence" value="ECO:0007669"/>
    <property type="project" value="InterPro"/>
</dbReference>
<dbReference type="AlphaFoldDB" id="A0A4Z0GXA7"/>
<dbReference type="Gene3D" id="3.30.70.1290">
    <property type="entry name" value="Transposase IS200-like"/>
    <property type="match status" value="1"/>
</dbReference>